<dbReference type="InterPro" id="IPR046765">
    <property type="entry name" value="Antitox_RHH"/>
</dbReference>
<reference evidence="3 4" key="1">
    <citation type="submission" date="2015-11" db="EMBL/GenBank/DDBJ databases">
        <title>A Two-component Flavoprotein Monooxygenase System MeaXY Responsible for para-Hydroxylation of 2-Methyl-6-ethylaniline and 2,6-Diethylaniline in Sphingobium baderi DE-13.</title>
        <authorList>
            <person name="Cheng M."/>
            <person name="Meng Q."/>
            <person name="Yang Y."/>
            <person name="Chu C."/>
            <person name="Yan X."/>
            <person name="He J."/>
            <person name="Li S."/>
        </authorList>
    </citation>
    <scope>NUCLEOTIDE SEQUENCE [LARGE SCALE GENOMIC DNA]</scope>
    <source>
        <strain evidence="3 4">DE-13</strain>
    </source>
</reference>
<accession>A0A0S3EUT8</accession>
<gene>
    <name evidence="3" type="ORF">ATN00_01240</name>
</gene>
<dbReference type="AlphaFoldDB" id="A0A0S3EUT8"/>
<feature type="domain" description="Antitoxin-like ribbon-helix-helix" evidence="2">
    <location>
        <begin position="54"/>
        <end position="103"/>
    </location>
</feature>
<evidence type="ECO:0000259" key="2">
    <source>
        <dbReference type="Pfam" id="PF20605"/>
    </source>
</evidence>
<dbReference type="Proteomes" id="UP000056968">
    <property type="component" value="Chromosome"/>
</dbReference>
<keyword evidence="4" id="KW-1185">Reference proteome</keyword>
<feature type="compositionally biased region" description="Low complexity" evidence="1">
    <location>
        <begin position="34"/>
        <end position="53"/>
    </location>
</feature>
<evidence type="ECO:0000256" key="1">
    <source>
        <dbReference type="SAM" id="MobiDB-lite"/>
    </source>
</evidence>
<dbReference type="KEGG" id="sbd:ATN00_01240"/>
<dbReference type="EMBL" id="CP013264">
    <property type="protein sequence ID" value="ALR19138.1"/>
    <property type="molecule type" value="Genomic_DNA"/>
</dbReference>
<organism evidence="3 4">
    <name type="scientific">Sphingobium baderi</name>
    <dbReference type="NCBI Taxonomy" id="1332080"/>
    <lineage>
        <taxon>Bacteria</taxon>
        <taxon>Pseudomonadati</taxon>
        <taxon>Pseudomonadota</taxon>
        <taxon>Alphaproteobacteria</taxon>
        <taxon>Sphingomonadales</taxon>
        <taxon>Sphingomonadaceae</taxon>
        <taxon>Sphingobium</taxon>
    </lineage>
</organism>
<dbReference type="Pfam" id="PF20605">
    <property type="entry name" value="Antitox_RHH"/>
    <property type="match status" value="1"/>
</dbReference>
<dbReference type="RefSeq" id="WP_030093241.1">
    <property type="nucleotide sequence ID" value="NZ_CP013264.1"/>
</dbReference>
<evidence type="ECO:0000313" key="4">
    <source>
        <dbReference type="Proteomes" id="UP000056968"/>
    </source>
</evidence>
<proteinExistence type="predicted"/>
<name>A0A0S3EUT8_9SPHN</name>
<dbReference type="OrthoDB" id="7473744at2"/>
<protein>
    <recommendedName>
        <fullName evidence="2">Antitoxin-like ribbon-helix-helix domain-containing protein</fullName>
    </recommendedName>
</protein>
<feature type="region of interest" description="Disordered" evidence="1">
    <location>
        <begin position="1"/>
        <end position="60"/>
    </location>
</feature>
<evidence type="ECO:0000313" key="3">
    <source>
        <dbReference type="EMBL" id="ALR19138.1"/>
    </source>
</evidence>
<sequence length="105" mass="10985">MSSRKGSLLALRDRDSAPTPATAEPEGRAAAPIARSTGASPGSGSSSSPVAPSRQGKKAMTGYFSPEMSFAMHMTARKHGMSLQDAMAEAFNDWLRKMGESPVGK</sequence>